<dbReference type="GO" id="GO:0046872">
    <property type="term" value="F:metal ion binding"/>
    <property type="evidence" value="ECO:0007669"/>
    <property type="project" value="UniProtKB-KW"/>
</dbReference>
<dbReference type="Gene3D" id="3.30.2020.30">
    <property type="match status" value="1"/>
</dbReference>
<dbReference type="EMBL" id="JANUBF010000018">
    <property type="protein sequence ID" value="MCS4037382.1"/>
    <property type="molecule type" value="Genomic_DNA"/>
</dbReference>
<dbReference type="EMBL" id="JANUBL010000001">
    <property type="protein sequence ID" value="MCS4119748.1"/>
    <property type="molecule type" value="Genomic_DNA"/>
</dbReference>
<dbReference type="Proteomes" id="UP001155027">
    <property type="component" value="Unassembled WGS sequence"/>
</dbReference>
<dbReference type="RefSeq" id="WP_112904395.1">
    <property type="nucleotide sequence ID" value="NZ_CALTRY010000014.1"/>
</dbReference>
<proteinExistence type="predicted"/>
<dbReference type="AlphaFoldDB" id="A0A9X2PR40"/>
<reference evidence="6" key="1">
    <citation type="submission" date="2022-08" db="EMBL/GenBank/DDBJ databases">
        <title>Genomic Encyclopedia of Type Strains, Phase V (KMG-V): Genome sequencing to study the core and pangenomes of soil and plant-associated prokaryotes.</title>
        <authorList>
            <person name="Whitman W."/>
        </authorList>
    </citation>
    <scope>NUCLEOTIDE SEQUENCE</scope>
    <source>
        <strain evidence="4">0</strain>
        <strain evidence="5">SP2016B</strain>
        <strain evidence="8">SP3002</strain>
        <strain evidence="6">SP3012</strain>
        <strain evidence="7">SP3026</strain>
    </source>
</reference>
<keyword evidence="1" id="KW-0479">Metal-binding</keyword>
<evidence type="ECO:0000313" key="8">
    <source>
        <dbReference type="EMBL" id="MCS4158768.1"/>
    </source>
</evidence>
<gene>
    <name evidence="7" type="ORF">GGP45_000066</name>
    <name evidence="4" type="ORF">GGP71_000106</name>
    <name evidence="5" type="ORF">GGP82_000044</name>
    <name evidence="8" type="ORF">GGP99_002747</name>
    <name evidence="6" type="ORF">GGQ01_002463</name>
</gene>
<feature type="domain" description="Gamma-butyrobetaine hydroxylase-like N-terminal" evidence="3">
    <location>
        <begin position="11"/>
        <end position="99"/>
    </location>
</feature>
<comment type="caution">
    <text evidence="6">The sequence shown here is derived from an EMBL/GenBank/DDBJ whole genome shotgun (WGS) entry which is preliminary data.</text>
</comment>
<dbReference type="PANTHER" id="PTHR35303">
    <property type="entry name" value="OS02G0197800 PROTEIN"/>
    <property type="match status" value="1"/>
</dbReference>
<evidence type="ECO:0000313" key="6">
    <source>
        <dbReference type="EMBL" id="MCS4037382.1"/>
    </source>
</evidence>
<organism evidence="6 9">
    <name type="scientific">Salinibacter ruber</name>
    <dbReference type="NCBI Taxonomy" id="146919"/>
    <lineage>
        <taxon>Bacteria</taxon>
        <taxon>Pseudomonadati</taxon>
        <taxon>Rhodothermota</taxon>
        <taxon>Rhodothermia</taxon>
        <taxon>Rhodothermales</taxon>
        <taxon>Salinibacteraceae</taxon>
        <taxon>Salinibacter</taxon>
    </lineage>
</organism>
<accession>A0A9X2PR40</accession>
<dbReference type="Proteomes" id="UP001155144">
    <property type="component" value="Unassembled WGS sequence"/>
</dbReference>
<dbReference type="EMBL" id="JANTZM010000014">
    <property type="protein sequence ID" value="MCS4158768.1"/>
    <property type="molecule type" value="Genomic_DNA"/>
</dbReference>
<dbReference type="Proteomes" id="UP001155034">
    <property type="component" value="Unassembled WGS sequence"/>
</dbReference>
<evidence type="ECO:0000313" key="9">
    <source>
        <dbReference type="Proteomes" id="UP001155040"/>
    </source>
</evidence>
<protein>
    <submittedName>
        <fullName evidence="6">DUF971 family protein</fullName>
    </submittedName>
</protein>
<dbReference type="InterPro" id="IPR010376">
    <property type="entry name" value="GBBH-like_N"/>
</dbReference>
<name>A0A9X2PR40_9BACT</name>
<sequence>MDIPPPERVSLDVKMQRLNIEWADGHASVFPLDGLREACPCAECEGKKVERIPKPGVLHIFRQKNRWKNVRIEKAGSVGLRITWDDGHRGGIYRWDRLRELQPAE</sequence>
<evidence type="ECO:0000256" key="1">
    <source>
        <dbReference type="ARBA" id="ARBA00022723"/>
    </source>
</evidence>
<evidence type="ECO:0000256" key="2">
    <source>
        <dbReference type="ARBA" id="ARBA00023004"/>
    </source>
</evidence>
<evidence type="ECO:0000313" key="7">
    <source>
        <dbReference type="EMBL" id="MCS4119748.1"/>
    </source>
</evidence>
<dbReference type="EMBL" id="JANTYZ010000001">
    <property type="protein sequence ID" value="MCS3863513.1"/>
    <property type="molecule type" value="Genomic_DNA"/>
</dbReference>
<dbReference type="EMBL" id="JANUAU010000001">
    <property type="protein sequence ID" value="MCS3676210.1"/>
    <property type="molecule type" value="Genomic_DNA"/>
</dbReference>
<evidence type="ECO:0000313" key="4">
    <source>
        <dbReference type="EMBL" id="MCS3676210.1"/>
    </source>
</evidence>
<evidence type="ECO:0000259" key="3">
    <source>
        <dbReference type="Pfam" id="PF06155"/>
    </source>
</evidence>
<dbReference type="InterPro" id="IPR038492">
    <property type="entry name" value="GBBH-like_N_sf"/>
</dbReference>
<dbReference type="Pfam" id="PF06155">
    <property type="entry name" value="GBBH-like_N"/>
    <property type="match status" value="1"/>
</dbReference>
<dbReference type="Proteomes" id="UP001155040">
    <property type="component" value="Unassembled WGS sequence"/>
</dbReference>
<keyword evidence="2" id="KW-0408">Iron</keyword>
<dbReference type="Proteomes" id="UP001155110">
    <property type="component" value="Unassembled WGS sequence"/>
</dbReference>
<evidence type="ECO:0000313" key="5">
    <source>
        <dbReference type="EMBL" id="MCS3863513.1"/>
    </source>
</evidence>